<gene>
    <name evidence="14" type="ORF">CGZ94_09760</name>
</gene>
<organism evidence="14 15">
    <name type="scientific">Enemella evansiae</name>
    <dbReference type="NCBI Taxonomy" id="2016499"/>
    <lineage>
        <taxon>Bacteria</taxon>
        <taxon>Bacillati</taxon>
        <taxon>Actinomycetota</taxon>
        <taxon>Actinomycetes</taxon>
        <taxon>Propionibacteriales</taxon>
        <taxon>Propionibacteriaceae</taxon>
        <taxon>Enemella</taxon>
    </lineage>
</organism>
<keyword evidence="3" id="KW-0813">Transport</keyword>
<keyword evidence="15" id="KW-1185">Reference proteome</keyword>
<keyword evidence="8 12" id="KW-0472">Membrane</keyword>
<comment type="subcellular location">
    <subcellularLocation>
        <location evidence="1">Cell membrane</location>
        <topology evidence="1">Multi-pass membrane protein</topology>
    </subcellularLocation>
</comment>
<protein>
    <recommendedName>
        <fullName evidence="10">Putative proline/betaine transporter</fullName>
    </recommendedName>
</protein>
<dbReference type="PROSITE" id="PS50850">
    <property type="entry name" value="MFS"/>
    <property type="match status" value="1"/>
</dbReference>
<keyword evidence="4" id="KW-1003">Cell membrane</keyword>
<dbReference type="SUPFAM" id="SSF103473">
    <property type="entry name" value="MFS general substrate transporter"/>
    <property type="match status" value="1"/>
</dbReference>
<dbReference type="PANTHER" id="PTHR43528">
    <property type="entry name" value="ALPHA-KETOGLUTARATE PERMEASE"/>
    <property type="match status" value="1"/>
</dbReference>
<feature type="domain" description="Major facilitator superfamily (MFS) profile" evidence="13">
    <location>
        <begin position="46"/>
        <end position="454"/>
    </location>
</feature>
<feature type="region of interest" description="Disordered" evidence="11">
    <location>
        <begin position="1"/>
        <end position="40"/>
    </location>
</feature>
<evidence type="ECO:0000256" key="1">
    <source>
        <dbReference type="ARBA" id="ARBA00004651"/>
    </source>
</evidence>
<dbReference type="AlphaFoldDB" id="A0A255GBR1"/>
<evidence type="ECO:0000256" key="5">
    <source>
        <dbReference type="ARBA" id="ARBA00022692"/>
    </source>
</evidence>
<evidence type="ECO:0000259" key="13">
    <source>
        <dbReference type="PROSITE" id="PS50850"/>
    </source>
</evidence>
<evidence type="ECO:0000256" key="2">
    <source>
        <dbReference type="ARBA" id="ARBA00008240"/>
    </source>
</evidence>
<feature type="compositionally biased region" description="Polar residues" evidence="11">
    <location>
        <begin position="13"/>
        <end position="24"/>
    </location>
</feature>
<evidence type="ECO:0000256" key="8">
    <source>
        <dbReference type="ARBA" id="ARBA00023136"/>
    </source>
</evidence>
<comment type="function">
    <text evidence="9">May be a proton symporter involved in the uptake of osmolytes such as proline and glycine betaine.</text>
</comment>
<evidence type="ECO:0000313" key="14">
    <source>
        <dbReference type="EMBL" id="OYO13275.1"/>
    </source>
</evidence>
<feature type="transmembrane region" description="Helical" evidence="12">
    <location>
        <begin position="340"/>
        <end position="360"/>
    </location>
</feature>
<feature type="transmembrane region" description="Helical" evidence="12">
    <location>
        <begin position="426"/>
        <end position="448"/>
    </location>
</feature>
<evidence type="ECO:0000256" key="12">
    <source>
        <dbReference type="SAM" id="Phobius"/>
    </source>
</evidence>
<evidence type="ECO:0000256" key="4">
    <source>
        <dbReference type="ARBA" id="ARBA00022475"/>
    </source>
</evidence>
<feature type="transmembrane region" description="Helical" evidence="12">
    <location>
        <begin position="306"/>
        <end position="328"/>
    </location>
</feature>
<reference evidence="14 15" key="1">
    <citation type="submission" date="2017-07" db="EMBL/GenBank/DDBJ databases">
        <title>Draft whole genome sequences of clinical Proprionibacteriaceae strains.</title>
        <authorList>
            <person name="Bernier A.-M."/>
            <person name="Bernard K."/>
            <person name="Domingo M.-C."/>
        </authorList>
    </citation>
    <scope>NUCLEOTIDE SEQUENCE [LARGE SCALE GENOMIC DNA]</scope>
    <source>
        <strain evidence="14 15">NML 030167</strain>
    </source>
</reference>
<evidence type="ECO:0000256" key="7">
    <source>
        <dbReference type="ARBA" id="ARBA00022989"/>
    </source>
</evidence>
<comment type="similarity">
    <text evidence="2">Belongs to the major facilitator superfamily. Metabolite:H+ Symporter (MHS) family (TC 2.A.1.6) family.</text>
</comment>
<dbReference type="InterPro" id="IPR036259">
    <property type="entry name" value="MFS_trans_sf"/>
</dbReference>
<keyword evidence="7 12" id="KW-1133">Transmembrane helix</keyword>
<proteinExistence type="inferred from homology"/>
<comment type="caution">
    <text evidence="14">The sequence shown here is derived from an EMBL/GenBank/DDBJ whole genome shotgun (WGS) entry which is preliminary data.</text>
</comment>
<dbReference type="InterPro" id="IPR051084">
    <property type="entry name" value="H+-coupled_symporters"/>
</dbReference>
<dbReference type="Proteomes" id="UP000215896">
    <property type="component" value="Unassembled WGS sequence"/>
</dbReference>
<name>A0A255GBR1_9ACTN</name>
<dbReference type="InterPro" id="IPR005828">
    <property type="entry name" value="MFS_sugar_transport-like"/>
</dbReference>
<feature type="transmembrane region" description="Helical" evidence="12">
    <location>
        <begin position="273"/>
        <end position="294"/>
    </location>
</feature>
<dbReference type="GO" id="GO:0005886">
    <property type="term" value="C:plasma membrane"/>
    <property type="evidence" value="ECO:0007669"/>
    <property type="project" value="UniProtKB-SubCell"/>
</dbReference>
<feature type="transmembrane region" description="Helical" evidence="12">
    <location>
        <begin position="117"/>
        <end position="136"/>
    </location>
</feature>
<dbReference type="GO" id="GO:0015293">
    <property type="term" value="F:symporter activity"/>
    <property type="evidence" value="ECO:0007669"/>
    <property type="project" value="UniProtKB-KW"/>
</dbReference>
<dbReference type="OrthoDB" id="9066401at2"/>
<feature type="transmembrane region" description="Helical" evidence="12">
    <location>
        <begin position="85"/>
        <end position="105"/>
    </location>
</feature>
<keyword evidence="6" id="KW-0769">Symport</keyword>
<dbReference type="EMBL" id="NMVO01000013">
    <property type="protein sequence ID" value="OYO13275.1"/>
    <property type="molecule type" value="Genomic_DNA"/>
</dbReference>
<accession>A0A255GBR1</accession>
<feature type="transmembrane region" description="Helical" evidence="12">
    <location>
        <begin position="183"/>
        <end position="206"/>
    </location>
</feature>
<dbReference type="FunFam" id="1.20.1250.20:FF:000001">
    <property type="entry name" value="Dicarboxylate MFS transporter"/>
    <property type="match status" value="1"/>
</dbReference>
<evidence type="ECO:0000313" key="15">
    <source>
        <dbReference type="Proteomes" id="UP000215896"/>
    </source>
</evidence>
<evidence type="ECO:0000256" key="6">
    <source>
        <dbReference type="ARBA" id="ARBA00022847"/>
    </source>
</evidence>
<dbReference type="Pfam" id="PF00083">
    <property type="entry name" value="Sugar_tr"/>
    <property type="match status" value="1"/>
</dbReference>
<dbReference type="Gene3D" id="1.20.1250.20">
    <property type="entry name" value="MFS general substrate transporter like domains"/>
    <property type="match status" value="2"/>
</dbReference>
<dbReference type="InterPro" id="IPR020846">
    <property type="entry name" value="MFS_dom"/>
</dbReference>
<evidence type="ECO:0000256" key="10">
    <source>
        <dbReference type="ARBA" id="ARBA00039918"/>
    </source>
</evidence>
<feature type="transmembrane region" description="Helical" evidence="12">
    <location>
        <begin position="366"/>
        <end position="386"/>
    </location>
</feature>
<dbReference type="PROSITE" id="PS00216">
    <property type="entry name" value="SUGAR_TRANSPORT_1"/>
    <property type="match status" value="1"/>
</dbReference>
<dbReference type="InterPro" id="IPR005829">
    <property type="entry name" value="Sugar_transporter_CS"/>
</dbReference>
<evidence type="ECO:0000256" key="3">
    <source>
        <dbReference type="ARBA" id="ARBA00022448"/>
    </source>
</evidence>
<dbReference type="PANTHER" id="PTHR43528:SF1">
    <property type="entry name" value="ALPHA-KETOGLUTARATE PERMEASE"/>
    <property type="match status" value="1"/>
</dbReference>
<feature type="transmembrane region" description="Helical" evidence="12">
    <location>
        <begin position="398"/>
        <end position="420"/>
    </location>
</feature>
<evidence type="ECO:0000256" key="9">
    <source>
        <dbReference type="ARBA" id="ARBA00037295"/>
    </source>
</evidence>
<keyword evidence="5 12" id="KW-0812">Transmembrane</keyword>
<dbReference type="PROSITE" id="PS00217">
    <property type="entry name" value="SUGAR_TRANSPORT_2"/>
    <property type="match status" value="1"/>
</dbReference>
<feature type="transmembrane region" description="Helical" evidence="12">
    <location>
        <begin position="142"/>
        <end position="162"/>
    </location>
</feature>
<evidence type="ECO:0000256" key="11">
    <source>
        <dbReference type="SAM" id="MobiDB-lite"/>
    </source>
</evidence>
<sequence>MHTFGASDAPSCALSSSRRPTQTCGMDHVTEDRSTDGNARTGRTKDLVAVNIGNALEWFDWNIYAIFAPFFAAQFFRQQDPLSSLLATLAVFAVGFLMRPIGGWVFGRLADRRGRRFSLTLAIVLAAIGSLLIAVAPTFETVGVFAGVILLIARLVQGLSHGGETGSAFTYLAEVAPRDRRGLWASSPWLGVGAGTMAATGLGVLLTAVLSRQEMTAYGWRIPFAVAALLGLYAIYIRRTMRESAAHQNSAAVTRHALPLAEVLAQLRAEWPALLRIIGLTISGVVAFYTWFIFAPGYASRAFGMSANASLVAGLAGQAVFLVAIPVMGALSDRIGRRPVLMIFAAGFGLLAFPLEWLLGAQPMRLFLAMAIGSVLLAANCAPLGATFAELVPTHLRATLIGVGYATSGAIFGGTAPYLNTWLSSIGAHGFFVGYMIVLCAISLLVIIKMPETARADLR</sequence>
<feature type="transmembrane region" description="Helical" evidence="12">
    <location>
        <begin position="218"/>
        <end position="237"/>
    </location>
</feature>